<dbReference type="EMBL" id="CADCUP010000133">
    <property type="protein sequence ID" value="CAA9398109.1"/>
    <property type="molecule type" value="Genomic_DNA"/>
</dbReference>
<dbReference type="CDD" id="cd04301">
    <property type="entry name" value="NAT_SF"/>
    <property type="match status" value="1"/>
</dbReference>
<dbReference type="GO" id="GO:0016747">
    <property type="term" value="F:acyltransferase activity, transferring groups other than amino-acyl groups"/>
    <property type="evidence" value="ECO:0007669"/>
    <property type="project" value="InterPro"/>
</dbReference>
<feature type="domain" description="N-acetyltransferase" evidence="1">
    <location>
        <begin position="1"/>
        <end position="162"/>
    </location>
</feature>
<dbReference type="RefSeq" id="WP_295658841.1">
    <property type="nucleotide sequence ID" value="NZ_CADCUP010000133.1"/>
</dbReference>
<evidence type="ECO:0000259" key="1">
    <source>
        <dbReference type="PROSITE" id="PS51186"/>
    </source>
</evidence>
<reference evidence="2" key="1">
    <citation type="submission" date="2020-02" db="EMBL/GenBank/DDBJ databases">
        <authorList>
            <person name="Meier V. D."/>
        </authorList>
    </citation>
    <scope>NUCLEOTIDE SEQUENCE</scope>
    <source>
        <strain evidence="2">AVDCRST_MAG06</strain>
    </source>
</reference>
<name>A0A6J4NV58_9ACTN</name>
<dbReference type="SUPFAM" id="SSF55729">
    <property type="entry name" value="Acyl-CoA N-acyltransferases (Nat)"/>
    <property type="match status" value="2"/>
</dbReference>
<dbReference type="Pfam" id="PF00583">
    <property type="entry name" value="Acetyltransf_1"/>
    <property type="match status" value="2"/>
</dbReference>
<dbReference type="InterPro" id="IPR000182">
    <property type="entry name" value="GNAT_dom"/>
</dbReference>
<gene>
    <name evidence="2" type="ORF">AVDCRST_MAG06-2014</name>
</gene>
<proteinExistence type="predicted"/>
<sequence>MELLEVSADDRAGIAELVRITNTALAVDAPFEREVTPYSVAMEVEHGWDGEPGRHFLAAVGRQAVGLAEVHTSEYDNRDLAWINVVVEPALRRRGYGSAVLEQALGTCVSMGRSSITGDAWLDDGVDAFATLHGFTGALVSARRRHDLAAQPPGLADAQYVEAQAAAEDYELVRLHGRTPEDLVERLAVATGAINDAPLDDLEMEDEAYPPERIRAYEDAQLARGPGLYRILALHRASGDIAGHTVVMVDPEQPAYAEQHDTSVVTAHRGHRLGQLLKADMVRWLREVEPQLRHVDTWNAASNTHMIEVNERLGYRLLGTAMSYQRRLPASRPAQPSKV</sequence>
<dbReference type="InterPro" id="IPR016181">
    <property type="entry name" value="Acyl_CoA_acyltransferase"/>
</dbReference>
<protein>
    <recommendedName>
        <fullName evidence="1">N-acetyltransferase domain-containing protein</fullName>
    </recommendedName>
</protein>
<feature type="domain" description="N-acetyltransferase" evidence="1">
    <location>
        <begin position="173"/>
        <end position="335"/>
    </location>
</feature>
<organism evidence="2">
    <name type="scientific">uncultured Nocardioides sp</name>
    <dbReference type="NCBI Taxonomy" id="198441"/>
    <lineage>
        <taxon>Bacteria</taxon>
        <taxon>Bacillati</taxon>
        <taxon>Actinomycetota</taxon>
        <taxon>Actinomycetes</taxon>
        <taxon>Propionibacteriales</taxon>
        <taxon>Nocardioidaceae</taxon>
        <taxon>Nocardioides</taxon>
        <taxon>environmental samples</taxon>
    </lineage>
</organism>
<dbReference type="Gene3D" id="3.40.630.30">
    <property type="match status" value="1"/>
</dbReference>
<accession>A0A6J4NV58</accession>
<dbReference type="PROSITE" id="PS51186">
    <property type="entry name" value="GNAT"/>
    <property type="match status" value="2"/>
</dbReference>
<dbReference type="AlphaFoldDB" id="A0A6J4NV58"/>
<evidence type="ECO:0000313" key="2">
    <source>
        <dbReference type="EMBL" id="CAA9398109.1"/>
    </source>
</evidence>